<comment type="caution">
    <text evidence="1">The sequence shown here is derived from an EMBL/GenBank/DDBJ whole genome shotgun (WGS) entry which is preliminary data.</text>
</comment>
<reference evidence="1 2" key="1">
    <citation type="submission" date="2016-02" db="EMBL/GenBank/DDBJ databases">
        <authorList>
            <person name="Wen L."/>
            <person name="He K."/>
            <person name="Yang H."/>
        </authorList>
    </citation>
    <scope>NUCLEOTIDE SEQUENCE [LARGE SCALE GENOMIC DNA]</scope>
    <source>
        <strain evidence="1 2">DSM 22607</strain>
    </source>
</reference>
<protein>
    <submittedName>
        <fullName evidence="1">Uncharacterized protein</fullName>
    </submittedName>
</protein>
<proteinExistence type="predicted"/>
<dbReference type="Proteomes" id="UP000070366">
    <property type="component" value="Unassembled WGS sequence"/>
</dbReference>
<evidence type="ECO:0000313" key="1">
    <source>
        <dbReference type="EMBL" id="KXK65951.1"/>
    </source>
</evidence>
<sequence>MNYCNKRDMRFVDRISLLLSLGVLPYKHHNIARQAAARYG</sequence>
<keyword evidence="2" id="KW-1185">Reference proteome</keyword>
<evidence type="ECO:0000313" key="2">
    <source>
        <dbReference type="Proteomes" id="UP000070366"/>
    </source>
</evidence>
<name>A0A136Q5K1_9FIRM</name>
<dbReference type="STRING" id="626937.HMPREF3293_01243"/>
<gene>
    <name evidence="1" type="ORF">HMPREF3293_01243</name>
</gene>
<organism evidence="1 2">
    <name type="scientific">Christensenella minuta</name>
    <dbReference type="NCBI Taxonomy" id="626937"/>
    <lineage>
        <taxon>Bacteria</taxon>
        <taxon>Bacillati</taxon>
        <taxon>Bacillota</taxon>
        <taxon>Clostridia</taxon>
        <taxon>Christensenellales</taxon>
        <taxon>Christensenellaceae</taxon>
        <taxon>Christensenella</taxon>
    </lineage>
</organism>
<dbReference type="AlphaFoldDB" id="A0A136Q5K1"/>
<dbReference type="EMBL" id="LSZW01000054">
    <property type="protein sequence ID" value="KXK65951.1"/>
    <property type="molecule type" value="Genomic_DNA"/>
</dbReference>
<accession>A0A136Q5K1</accession>